<name>A0A421FL49_9STRA</name>
<feature type="region of interest" description="Disordered" evidence="2">
    <location>
        <begin position="60"/>
        <end position="98"/>
    </location>
</feature>
<evidence type="ECO:0000313" key="8">
    <source>
        <dbReference type="EMBL" id="RLN74912.1"/>
    </source>
</evidence>
<evidence type="ECO:0000256" key="1">
    <source>
        <dbReference type="ARBA" id="ARBA00022729"/>
    </source>
</evidence>
<evidence type="ECO:0000256" key="2">
    <source>
        <dbReference type="SAM" id="MobiDB-lite"/>
    </source>
</evidence>
<evidence type="ECO:0000259" key="4">
    <source>
        <dbReference type="Pfam" id="PF00734"/>
    </source>
</evidence>
<dbReference type="Proteomes" id="UP000285624">
    <property type="component" value="Unassembled WGS sequence"/>
</dbReference>
<dbReference type="EMBL" id="MBDN02000487">
    <property type="protein sequence ID" value="RLN74912.1"/>
    <property type="molecule type" value="Genomic_DNA"/>
</dbReference>
<reference evidence="9 10" key="2">
    <citation type="submission" date="2018-07" db="EMBL/GenBank/DDBJ databases">
        <title>Genome sequencing of oomycete isolates from Chile give support for New Zealand origin for Phytophthora kernoviae and make available the first Nothophytophthora sp. genome.</title>
        <authorList>
            <person name="Studholme D.J."/>
            <person name="Sanfuentes E."/>
            <person name="Panda P."/>
            <person name="Hill R."/>
            <person name="Sambles C."/>
            <person name="Grant M."/>
            <person name="Williams N.M."/>
            <person name="Mcdougal R.L."/>
        </authorList>
    </citation>
    <scope>NUCLEOTIDE SEQUENCE [LARGE SCALE GENOMIC DNA]</scope>
    <source>
        <strain evidence="7">Chile2</strain>
        <strain evidence="8">Chile4</strain>
    </source>
</reference>
<evidence type="ECO:0000313" key="6">
    <source>
        <dbReference type="EMBL" id="KAG2512905.1"/>
    </source>
</evidence>
<proteinExistence type="predicted"/>
<dbReference type="Proteomes" id="UP000285883">
    <property type="component" value="Unassembled WGS sequence"/>
</dbReference>
<reference evidence="5" key="1">
    <citation type="journal article" date="2015" name="Genom Data">
        <title>Genome sequences of six Phytophthora species associated with forests in New Zealand.</title>
        <authorList>
            <person name="Studholme D.J."/>
            <person name="McDougal R.L."/>
            <person name="Sambles C."/>
            <person name="Hansen E."/>
            <person name="Hardy G."/>
            <person name="Grant M."/>
            <person name="Ganley R.J."/>
            <person name="Williams N.M."/>
        </authorList>
    </citation>
    <scope>NUCLEOTIDE SEQUENCE</scope>
    <source>
        <strain evidence="5">NZFS 2646</strain>
        <strain evidence="6">NZFS 3630</strain>
    </source>
</reference>
<dbReference type="Pfam" id="PF00734">
    <property type="entry name" value="CBM_1"/>
    <property type="match status" value="1"/>
</dbReference>
<organism evidence="7 10">
    <name type="scientific">Phytophthora kernoviae</name>
    <dbReference type="NCBI Taxonomy" id="325452"/>
    <lineage>
        <taxon>Eukaryota</taxon>
        <taxon>Sar</taxon>
        <taxon>Stramenopiles</taxon>
        <taxon>Oomycota</taxon>
        <taxon>Peronosporomycetes</taxon>
        <taxon>Peronosporales</taxon>
        <taxon>Peronosporaceae</taxon>
        <taxon>Phytophthora</taxon>
    </lineage>
</organism>
<dbReference type="EMBL" id="JPWU03000502">
    <property type="protein sequence ID" value="KAG2512905.1"/>
    <property type="molecule type" value="Genomic_DNA"/>
</dbReference>
<keyword evidence="3" id="KW-0812">Transmembrane</keyword>
<dbReference type="EMBL" id="JPWV03000476">
    <property type="protein sequence ID" value="KAG2510673.1"/>
    <property type="molecule type" value="Genomic_DNA"/>
</dbReference>
<feature type="domain" description="CBM1" evidence="4">
    <location>
        <begin position="105"/>
        <end position="130"/>
    </location>
</feature>
<keyword evidence="3" id="KW-0472">Membrane</keyword>
<dbReference type="GO" id="GO:0005576">
    <property type="term" value="C:extracellular region"/>
    <property type="evidence" value="ECO:0007669"/>
    <property type="project" value="InterPro"/>
</dbReference>
<evidence type="ECO:0000313" key="9">
    <source>
        <dbReference type="Proteomes" id="UP000285624"/>
    </source>
</evidence>
<keyword evidence="9" id="KW-1185">Reference proteome</keyword>
<dbReference type="InterPro" id="IPR035971">
    <property type="entry name" value="CBD_sf"/>
</dbReference>
<comment type="caution">
    <text evidence="7">The sequence shown here is derived from an EMBL/GenBank/DDBJ whole genome shotgun (WGS) entry which is preliminary data.</text>
</comment>
<feature type="transmembrane region" description="Helical" evidence="3">
    <location>
        <begin position="31"/>
        <end position="50"/>
    </location>
</feature>
<keyword evidence="3" id="KW-1133">Transmembrane helix</keyword>
<evidence type="ECO:0000256" key="3">
    <source>
        <dbReference type="SAM" id="Phobius"/>
    </source>
</evidence>
<dbReference type="EMBL" id="MAYM02000046">
    <property type="protein sequence ID" value="RLN46531.1"/>
    <property type="molecule type" value="Genomic_DNA"/>
</dbReference>
<evidence type="ECO:0000313" key="10">
    <source>
        <dbReference type="Proteomes" id="UP000285883"/>
    </source>
</evidence>
<gene>
    <name evidence="7" type="ORF">BBI17_008551</name>
    <name evidence="8" type="ORF">BBO99_00008670</name>
    <name evidence="5" type="ORF">JM16_006985</name>
    <name evidence="6" type="ORF">JM18_006888</name>
</gene>
<dbReference type="GO" id="GO:0030248">
    <property type="term" value="F:cellulose binding"/>
    <property type="evidence" value="ECO:0007669"/>
    <property type="project" value="InterPro"/>
</dbReference>
<dbReference type="Proteomes" id="UP000785171">
    <property type="component" value="Unassembled WGS sequence"/>
</dbReference>
<dbReference type="InterPro" id="IPR000254">
    <property type="entry name" value="CBD"/>
</dbReference>
<dbReference type="Proteomes" id="UP000792063">
    <property type="component" value="Unassembled WGS sequence"/>
</dbReference>
<dbReference type="GO" id="GO:0005975">
    <property type="term" value="P:carbohydrate metabolic process"/>
    <property type="evidence" value="ECO:0007669"/>
    <property type="project" value="InterPro"/>
</dbReference>
<keyword evidence="1" id="KW-0732">Signal</keyword>
<evidence type="ECO:0000313" key="5">
    <source>
        <dbReference type="EMBL" id="KAG2510673.1"/>
    </source>
</evidence>
<accession>A0A421FL49</accession>
<dbReference type="AlphaFoldDB" id="A0A421FL49"/>
<reference evidence="5" key="3">
    <citation type="submission" date="2020-06" db="EMBL/GenBank/DDBJ databases">
        <authorList>
            <person name="Studholme D.J."/>
        </authorList>
    </citation>
    <scope>NUCLEOTIDE SEQUENCE</scope>
    <source>
        <strain evidence="5">NZFS 2646</strain>
        <strain evidence="6">NZFS 3630</strain>
    </source>
</reference>
<protein>
    <recommendedName>
        <fullName evidence="4">CBM1 domain-containing protein</fullName>
    </recommendedName>
</protein>
<sequence>MTSDVHSGASASDDKSIESEIKLDGSAVEEVGGMAVAIGFAIAVAVVTAVRAEDPLQNEVDGTRHLLEESDSRDYSDSGNDREDPSTDTPSIPAAQPIPDGVKMFGQCGGIFYTGNTACYDPDAYCKQLSVYSSICSPKPIA</sequence>
<evidence type="ECO:0000313" key="7">
    <source>
        <dbReference type="EMBL" id="RLN46531.1"/>
    </source>
</evidence>
<feature type="compositionally biased region" description="Basic and acidic residues" evidence="2">
    <location>
        <begin position="61"/>
        <end position="85"/>
    </location>
</feature>
<dbReference type="SUPFAM" id="SSF57180">
    <property type="entry name" value="Cellulose-binding domain"/>
    <property type="match status" value="1"/>
</dbReference>